<evidence type="ECO:0000313" key="2">
    <source>
        <dbReference type="Proteomes" id="UP000004897"/>
    </source>
</evidence>
<dbReference type="Proteomes" id="UP000004897">
    <property type="component" value="Unassembled WGS sequence"/>
</dbReference>
<organism evidence="1 2">
    <name type="scientific">Rothia mucilaginosa M508</name>
    <dbReference type="NCBI Taxonomy" id="563033"/>
    <lineage>
        <taxon>Bacteria</taxon>
        <taxon>Bacillati</taxon>
        <taxon>Actinomycetota</taxon>
        <taxon>Actinomycetes</taxon>
        <taxon>Micrococcales</taxon>
        <taxon>Micrococcaceae</taxon>
        <taxon>Rothia</taxon>
    </lineage>
</organism>
<sequence length="209" mass="23422">MSDMTKQDALQRFVSAKINHLYRQKDAGVSAAIAELAQLRRGAGKVPTGYPHLMGMVLVLENEDKEDKQAFPEQCRGKGDKPNDAEIAAYTALTLFALHQQSQSKSMHDAEVSFGKAVGKLVGNTASSMKKRFDSLLTAQTENARQHYLRSIITLLRSKSIGFNYGQFAVDYMYLQNPSTRKTVLYRWNCEFSYGLVPPRSEESETTTK</sequence>
<dbReference type="InterPro" id="IPR013382">
    <property type="entry name" value="CRISPR-assoc_prot_Cse2"/>
</dbReference>
<comment type="caution">
    <text evidence="1">The sequence shown here is derived from an EMBL/GenBank/DDBJ whole genome shotgun (WGS) entry which is preliminary data.</text>
</comment>
<name>G5ES71_9MICC</name>
<dbReference type="Gene3D" id="1.10.520.40">
    <property type="entry name" value="CRISPR-associated protein Cse2"/>
    <property type="match status" value="1"/>
</dbReference>
<proteinExistence type="predicted"/>
<dbReference type="CDD" id="cd09731">
    <property type="entry name" value="Cse2_I-E"/>
    <property type="match status" value="1"/>
</dbReference>
<dbReference type="Pfam" id="PF09485">
    <property type="entry name" value="CRISPR_Cse2"/>
    <property type="match status" value="1"/>
</dbReference>
<dbReference type="HOGENOM" id="CLU_081588_0_0_11"/>
<dbReference type="InterPro" id="IPR038287">
    <property type="entry name" value="Cse2_sf"/>
</dbReference>
<dbReference type="RefSeq" id="WP_005506340.1">
    <property type="nucleotide sequence ID" value="NZ_JH370351.1"/>
</dbReference>
<dbReference type="PATRIC" id="fig|563033.4.peg.1124"/>
<protein>
    <submittedName>
        <fullName evidence="1">Cse2 family CRISPR-associated protein</fullName>
    </submittedName>
</protein>
<dbReference type="AlphaFoldDB" id="G5ES71"/>
<reference evidence="1 2" key="1">
    <citation type="submission" date="2011-08" db="EMBL/GenBank/DDBJ databases">
        <title>The Genome Sequence of Rothia mucilaginosa M508.</title>
        <authorList>
            <consortium name="The Broad Institute Genome Sequencing Platform"/>
            <consortium name="The Broad Institute Genome Sequencing Center for Infectious Disease"/>
            <person name="Earl A."/>
            <person name="Ward D."/>
            <person name="Feldgarden M."/>
            <person name="Gevers D."/>
            <person name="Sibley C.D."/>
            <person name="Field T.R."/>
            <person name="Grinwis M."/>
            <person name="Eshaghurshan C.S."/>
            <person name="Surette M.G."/>
            <person name="Young S.K."/>
            <person name="Zeng Q."/>
            <person name="Gargeya S."/>
            <person name="Fitzgerald M."/>
            <person name="Haas B."/>
            <person name="Abouelleil A."/>
            <person name="Alvarado L."/>
            <person name="Arachchi H.M."/>
            <person name="Berlin A."/>
            <person name="Brown A."/>
            <person name="Chapman S.B."/>
            <person name="Chen Z."/>
            <person name="Dunbar C."/>
            <person name="Freedman E."/>
            <person name="Gearin G."/>
            <person name="Gellesch M."/>
            <person name="Goldberg J."/>
            <person name="Griggs A."/>
            <person name="Gujja S."/>
            <person name="Heiman D."/>
            <person name="Howarth C."/>
            <person name="Larson L."/>
            <person name="Lui A."/>
            <person name="MacDonald P.J.P."/>
            <person name="Montmayeur A."/>
            <person name="Murphy C."/>
            <person name="Neiman D."/>
            <person name="Pearson M."/>
            <person name="Priest M."/>
            <person name="Roberts A."/>
            <person name="Saif S."/>
            <person name="Shea T."/>
            <person name="Shenoy N."/>
            <person name="Sisk P."/>
            <person name="Stolte C."/>
            <person name="Sykes S."/>
            <person name="Wortman J."/>
            <person name="Nusbaum C."/>
            <person name="Birren B."/>
        </authorList>
    </citation>
    <scope>NUCLEOTIDE SEQUENCE [LARGE SCALE GENOMIC DNA]</scope>
    <source>
        <strain evidence="1 2">M508</strain>
    </source>
</reference>
<evidence type="ECO:0000313" key="1">
    <source>
        <dbReference type="EMBL" id="EHB88008.1"/>
    </source>
</evidence>
<dbReference type="NCBIfam" id="TIGR02548">
    <property type="entry name" value="casB_cse2"/>
    <property type="match status" value="1"/>
</dbReference>
<gene>
    <name evidence="1" type="ORF">HMPREF0737_01131</name>
</gene>
<accession>G5ES71</accession>
<dbReference type="EMBL" id="ACSB01000008">
    <property type="protein sequence ID" value="EHB88008.1"/>
    <property type="molecule type" value="Genomic_DNA"/>
</dbReference>